<dbReference type="AlphaFoldDB" id="A0A3P7E4W0"/>
<dbReference type="Proteomes" id="UP000270924">
    <property type="component" value="Unassembled WGS sequence"/>
</dbReference>
<gene>
    <name evidence="2" type="ORF">WBA_LOCUS7772</name>
</gene>
<reference evidence="2 3" key="1">
    <citation type="submission" date="2018-11" db="EMBL/GenBank/DDBJ databases">
        <authorList>
            <consortium name="Pathogen Informatics"/>
        </authorList>
    </citation>
    <scope>NUCLEOTIDE SEQUENCE [LARGE SCALE GENOMIC DNA]</scope>
</reference>
<dbReference type="InParanoid" id="A0A3P7E4W0"/>
<accession>A0A3P7E4W0</accession>
<keyword evidence="3" id="KW-1185">Reference proteome</keyword>
<evidence type="ECO:0000256" key="1">
    <source>
        <dbReference type="SAM" id="MobiDB-lite"/>
    </source>
</evidence>
<sequence>MTTQPVAKTLTYLESLANDDDFDEMPSVSRPERIERLHACKPSILRKRRKVVSPSDEPKKIDQGATENPQDCSSEKTLLSETQEVEKKSLKDDMPNIVMFTNPVTGMKKRMKLQHLPRPFVEAVGIKPGQTVIIKRRIRVAKSARNQIEGSDTMENVLEKEENLLENAANIC</sequence>
<evidence type="ECO:0000313" key="3">
    <source>
        <dbReference type="Proteomes" id="UP000270924"/>
    </source>
</evidence>
<protein>
    <submittedName>
        <fullName evidence="2">Uncharacterized protein</fullName>
    </submittedName>
</protein>
<evidence type="ECO:0000313" key="2">
    <source>
        <dbReference type="EMBL" id="VDM14386.1"/>
    </source>
</evidence>
<feature type="region of interest" description="Disordered" evidence="1">
    <location>
        <begin position="45"/>
        <end position="90"/>
    </location>
</feature>
<proteinExistence type="predicted"/>
<dbReference type="OrthoDB" id="5804825at2759"/>
<organism evidence="2 3">
    <name type="scientific">Wuchereria bancrofti</name>
    <dbReference type="NCBI Taxonomy" id="6293"/>
    <lineage>
        <taxon>Eukaryota</taxon>
        <taxon>Metazoa</taxon>
        <taxon>Ecdysozoa</taxon>
        <taxon>Nematoda</taxon>
        <taxon>Chromadorea</taxon>
        <taxon>Rhabditida</taxon>
        <taxon>Spirurina</taxon>
        <taxon>Spiruromorpha</taxon>
        <taxon>Filarioidea</taxon>
        <taxon>Onchocercidae</taxon>
        <taxon>Wuchereria</taxon>
    </lineage>
</organism>
<name>A0A3P7E4W0_WUCBA</name>
<feature type="compositionally biased region" description="Polar residues" evidence="1">
    <location>
        <begin position="65"/>
        <end position="82"/>
    </location>
</feature>
<dbReference type="EMBL" id="UYWW01005828">
    <property type="protein sequence ID" value="VDM14386.1"/>
    <property type="molecule type" value="Genomic_DNA"/>
</dbReference>